<reference evidence="8" key="1">
    <citation type="submission" date="2015-04" db="EMBL/GenBank/DDBJ databases">
        <title>Genome sequence of Mycobacterium arupense GUC1.</title>
        <authorList>
            <person name="Greninger A.L."/>
            <person name="Cunningham G."/>
            <person name="Chiu C.Y."/>
            <person name="Miller S."/>
        </authorList>
    </citation>
    <scope>NUCLEOTIDE SEQUENCE [LARGE SCALE GENOMIC DNA]</scope>
    <source>
        <strain evidence="8">GUC1</strain>
    </source>
</reference>
<reference evidence="7 10" key="4">
    <citation type="submission" date="2018-09" db="EMBL/GenBank/DDBJ databases">
        <title>Metagenome Assembled Genomes from an Advanced Water Purification Facility.</title>
        <authorList>
            <person name="Stamps B.W."/>
            <person name="Spear J.R."/>
        </authorList>
    </citation>
    <scope>NUCLEOTIDE SEQUENCE [LARGE SCALE GENOMIC DNA]</scope>
    <source>
        <strain evidence="7">Bin_29_2</strain>
    </source>
</reference>
<dbReference type="SUPFAM" id="SSF53098">
    <property type="entry name" value="Ribonuclease H-like"/>
    <property type="match status" value="1"/>
</dbReference>
<dbReference type="AlphaFoldDB" id="A0A0F5N2W6"/>
<dbReference type="Proteomes" id="UP000321797">
    <property type="component" value="Unassembled WGS sequence"/>
</dbReference>
<accession>A0A0F5N2W6</accession>
<evidence type="ECO:0000313" key="6">
    <source>
        <dbReference type="EMBL" id="OQZ96575.1"/>
    </source>
</evidence>
<evidence type="ECO:0000313" key="8">
    <source>
        <dbReference type="Proteomes" id="UP000034416"/>
    </source>
</evidence>
<dbReference type="EMBL" id="SSGD01000088">
    <property type="protein sequence ID" value="TXI54314.1"/>
    <property type="molecule type" value="Genomic_DNA"/>
</dbReference>
<proteinExistence type="predicted"/>
<comment type="caution">
    <text evidence="5">The sequence shown here is derived from an EMBL/GenBank/DDBJ whole genome shotgun (WGS) entry which is preliminary data.</text>
</comment>
<name>A0A0F5N2W6_9MYCO</name>
<dbReference type="GO" id="GO:0005829">
    <property type="term" value="C:cytosol"/>
    <property type="evidence" value="ECO:0007669"/>
    <property type="project" value="TreeGrafter"/>
</dbReference>
<dbReference type="OrthoDB" id="2004788at2"/>
<feature type="domain" description="Exonuclease" evidence="4">
    <location>
        <begin position="2"/>
        <end position="166"/>
    </location>
</feature>
<dbReference type="RefSeq" id="WP_046188300.1">
    <property type="nucleotide sequence ID" value="NZ_JACKUJ010000045.1"/>
</dbReference>
<evidence type="ECO:0000313" key="7">
    <source>
        <dbReference type="EMBL" id="TXI54314.1"/>
    </source>
</evidence>
<reference evidence="5" key="2">
    <citation type="submission" date="2015-04" db="EMBL/GenBank/DDBJ databases">
        <title>Genome sequence of Mycobacterium arupense strain GUC1.</title>
        <authorList>
            <person name="Greninger A.L."/>
            <person name="Cunningham G."/>
            <person name="Chiu C.Y."/>
            <person name="Miller S."/>
        </authorList>
    </citation>
    <scope>NUCLEOTIDE SEQUENCE</scope>
    <source>
        <strain evidence="5">GUC1</strain>
    </source>
</reference>
<evidence type="ECO:0000313" key="5">
    <source>
        <dbReference type="EMBL" id="KKC00628.1"/>
    </source>
</evidence>
<reference evidence="6 9" key="3">
    <citation type="submission" date="2016-12" db="EMBL/GenBank/DDBJ databases">
        <title>The new phylogeny of genus Mycobacterium.</title>
        <authorList>
            <person name="Tortoli E."/>
            <person name="Trovato A."/>
            <person name="Cirillo D.M."/>
        </authorList>
    </citation>
    <scope>NUCLEOTIDE SEQUENCE [LARGE SCALE GENOMIC DNA]</scope>
    <source>
        <strain evidence="6 9">DSM 44942</strain>
    </source>
</reference>
<dbReference type="GO" id="GO:0008408">
    <property type="term" value="F:3'-5' exonuclease activity"/>
    <property type="evidence" value="ECO:0007669"/>
    <property type="project" value="TreeGrafter"/>
</dbReference>
<evidence type="ECO:0000313" key="10">
    <source>
        <dbReference type="Proteomes" id="UP000321797"/>
    </source>
</evidence>
<dbReference type="PANTHER" id="PTHR30231:SF4">
    <property type="entry name" value="PROTEIN NEN2"/>
    <property type="match status" value="1"/>
</dbReference>
<dbReference type="EMBL" id="LASW01000009">
    <property type="protein sequence ID" value="KKC00628.1"/>
    <property type="molecule type" value="Genomic_DNA"/>
</dbReference>
<dbReference type="STRING" id="342002.BST15_12370"/>
<protein>
    <submittedName>
        <fullName evidence="6">DNA polymerase III subunit epsilon</fullName>
    </submittedName>
</protein>
<dbReference type="InterPro" id="IPR029024">
    <property type="entry name" value="TerB-like"/>
</dbReference>
<dbReference type="Pfam" id="PF00929">
    <property type="entry name" value="RNase_T"/>
    <property type="match status" value="1"/>
</dbReference>
<keyword evidence="3" id="KW-0269">Exonuclease</keyword>
<dbReference type="PANTHER" id="PTHR30231">
    <property type="entry name" value="DNA POLYMERASE III SUBUNIT EPSILON"/>
    <property type="match status" value="1"/>
</dbReference>
<keyword evidence="1" id="KW-0540">Nuclease</keyword>
<dbReference type="InterPro" id="IPR013520">
    <property type="entry name" value="Ribonucl_H"/>
</dbReference>
<evidence type="ECO:0000313" key="9">
    <source>
        <dbReference type="Proteomes" id="UP000192327"/>
    </source>
</evidence>
<dbReference type="PATRIC" id="fig|342002.3.peg.910"/>
<dbReference type="InterPro" id="IPR012337">
    <property type="entry name" value="RNaseH-like_sf"/>
</dbReference>
<sequence>MPFAVIDFETTGLVPERTDRVVEVGIVLADDAWRIEDEWTTLVNPRRDLGPVHIHGINACDLLDAPEFADISGHILDLLRGRTVVAHNASFDMRFLHAELLRADYAIPDRPAALCSMKWAGRAIGTAKLAHCCEAFDIPLADAHAALCDARATAQLMPHLMTMCGNTSEWFEDLQRCATYGWPTALRPVSQVAPALRGQATSDPHEWLRAVLQATWIPGNPEGEAGYLLVLENALLDRSISRSEGRQLLDAAKTAGLRSETVDRLHQQYLRSVAIEALHDGVVTEAEHRDLELVAAALGFESKDVDHALQWVAAQASELRQSNAFTLHPGDRVVFTGDMARSREQWIVTIVAAGLTTGGVTKSTRLVVAADADSLSRKAVQARQYGIPVVSEVAFERMYDDYLRSVNR</sequence>
<dbReference type="CDD" id="cd06127">
    <property type="entry name" value="DEDDh"/>
    <property type="match status" value="1"/>
</dbReference>
<dbReference type="SUPFAM" id="SSF52113">
    <property type="entry name" value="BRCT domain"/>
    <property type="match status" value="1"/>
</dbReference>
<evidence type="ECO:0000259" key="4">
    <source>
        <dbReference type="SMART" id="SM00479"/>
    </source>
</evidence>
<dbReference type="SMART" id="SM00479">
    <property type="entry name" value="EXOIII"/>
    <property type="match status" value="1"/>
</dbReference>
<evidence type="ECO:0000256" key="1">
    <source>
        <dbReference type="ARBA" id="ARBA00022722"/>
    </source>
</evidence>
<keyword evidence="9" id="KW-1185">Reference proteome</keyword>
<dbReference type="Gene3D" id="3.40.50.10190">
    <property type="entry name" value="BRCT domain"/>
    <property type="match status" value="1"/>
</dbReference>
<keyword evidence="2" id="KW-0378">Hydrolase</keyword>
<organism evidence="5 8">
    <name type="scientific">Mycolicibacter arupensis</name>
    <dbReference type="NCBI Taxonomy" id="342002"/>
    <lineage>
        <taxon>Bacteria</taxon>
        <taxon>Bacillati</taxon>
        <taxon>Actinomycetota</taxon>
        <taxon>Actinomycetes</taxon>
        <taxon>Mycobacteriales</taxon>
        <taxon>Mycobacteriaceae</taxon>
        <taxon>Mycolicibacter</taxon>
    </lineage>
</organism>
<dbReference type="Proteomes" id="UP000034416">
    <property type="component" value="Unassembled WGS sequence"/>
</dbReference>
<dbReference type="Proteomes" id="UP000192327">
    <property type="component" value="Unassembled WGS sequence"/>
</dbReference>
<evidence type="ECO:0000256" key="3">
    <source>
        <dbReference type="ARBA" id="ARBA00022839"/>
    </source>
</evidence>
<gene>
    <name evidence="6" type="ORF">BST15_12370</name>
    <name evidence="7" type="ORF">E6Q54_15185</name>
    <name evidence="5" type="ORF">WR43_04040</name>
</gene>
<dbReference type="GO" id="GO:0003676">
    <property type="term" value="F:nucleic acid binding"/>
    <property type="evidence" value="ECO:0007669"/>
    <property type="project" value="InterPro"/>
</dbReference>
<evidence type="ECO:0000256" key="2">
    <source>
        <dbReference type="ARBA" id="ARBA00022801"/>
    </source>
</evidence>
<dbReference type="InterPro" id="IPR036397">
    <property type="entry name" value="RNaseH_sf"/>
</dbReference>
<dbReference type="EMBL" id="MVHH01000023">
    <property type="protein sequence ID" value="OQZ96575.1"/>
    <property type="molecule type" value="Genomic_DNA"/>
</dbReference>
<dbReference type="FunFam" id="3.30.420.10:FF:000045">
    <property type="entry name" value="3'-5' exonuclease DinG"/>
    <property type="match status" value="1"/>
</dbReference>
<dbReference type="Gene3D" id="3.30.420.10">
    <property type="entry name" value="Ribonuclease H-like superfamily/Ribonuclease H"/>
    <property type="match status" value="1"/>
</dbReference>
<dbReference type="InterPro" id="IPR036420">
    <property type="entry name" value="BRCT_dom_sf"/>
</dbReference>
<dbReference type="SUPFAM" id="SSF158682">
    <property type="entry name" value="TerB-like"/>
    <property type="match status" value="1"/>
</dbReference>